<keyword evidence="5 7" id="KW-1133">Transmembrane helix</keyword>
<feature type="transmembrane region" description="Helical" evidence="7">
    <location>
        <begin position="270"/>
        <end position="292"/>
    </location>
</feature>
<evidence type="ECO:0000256" key="2">
    <source>
        <dbReference type="ARBA" id="ARBA00022475"/>
    </source>
</evidence>
<feature type="transmembrane region" description="Helical" evidence="7">
    <location>
        <begin position="214"/>
        <end position="233"/>
    </location>
</feature>
<dbReference type="InterPro" id="IPR010656">
    <property type="entry name" value="DctM"/>
</dbReference>
<keyword evidence="3" id="KW-0997">Cell inner membrane</keyword>
<comment type="caution">
    <text evidence="9">The sequence shown here is derived from an EMBL/GenBank/DDBJ whole genome shotgun (WGS) entry which is preliminary data.</text>
</comment>
<feature type="transmembrane region" description="Helical" evidence="7">
    <location>
        <begin position="312"/>
        <end position="341"/>
    </location>
</feature>
<proteinExistence type="predicted"/>
<evidence type="ECO:0000313" key="10">
    <source>
        <dbReference type="Proteomes" id="UP001559623"/>
    </source>
</evidence>
<dbReference type="InterPro" id="IPR004681">
    <property type="entry name" value="TRAP_DctM"/>
</dbReference>
<evidence type="ECO:0000256" key="1">
    <source>
        <dbReference type="ARBA" id="ARBA00004429"/>
    </source>
</evidence>
<keyword evidence="2" id="KW-1003">Cell membrane</keyword>
<reference evidence="9 10" key="1">
    <citation type="submission" date="2023-04" db="EMBL/GenBank/DDBJ databases">
        <title>Genome Sequence of Selenomonas sputigena ATCC 33150.</title>
        <authorList>
            <person name="Miller D.P."/>
            <person name="Anvari S."/>
            <person name="Polson S.W."/>
            <person name="Macdonald M."/>
            <person name="Mcdowell J.V."/>
        </authorList>
    </citation>
    <scope>NUCLEOTIDE SEQUENCE [LARGE SCALE GENOMIC DNA]</scope>
    <source>
        <strain evidence="9 10">ATCC 33150</strain>
    </source>
</reference>
<accession>A0ABV3X5V5</accession>
<feature type="transmembrane region" description="Helical" evidence="7">
    <location>
        <begin position="353"/>
        <end position="378"/>
    </location>
</feature>
<name>A0ABV3X5V5_9FIRM</name>
<dbReference type="NCBIfam" id="TIGR00786">
    <property type="entry name" value="dctM"/>
    <property type="match status" value="1"/>
</dbReference>
<feature type="transmembrane region" description="Helical" evidence="7">
    <location>
        <begin position="134"/>
        <end position="158"/>
    </location>
</feature>
<keyword evidence="10" id="KW-1185">Reference proteome</keyword>
<evidence type="ECO:0000259" key="8">
    <source>
        <dbReference type="Pfam" id="PF06808"/>
    </source>
</evidence>
<dbReference type="PANTHER" id="PTHR33362">
    <property type="entry name" value="SIALIC ACID TRAP TRANSPORTER PERMEASE PROTEIN SIAT-RELATED"/>
    <property type="match status" value="1"/>
</dbReference>
<keyword evidence="4 7" id="KW-0812">Transmembrane</keyword>
<evidence type="ECO:0000256" key="5">
    <source>
        <dbReference type="ARBA" id="ARBA00022989"/>
    </source>
</evidence>
<evidence type="ECO:0000256" key="6">
    <source>
        <dbReference type="ARBA" id="ARBA00023136"/>
    </source>
</evidence>
<feature type="transmembrane region" description="Helical" evidence="7">
    <location>
        <begin position="398"/>
        <end position="420"/>
    </location>
</feature>
<dbReference type="PANTHER" id="PTHR33362:SF2">
    <property type="entry name" value="TRAP TRANSPORTER LARGE PERMEASE PROTEIN"/>
    <property type="match status" value="1"/>
</dbReference>
<dbReference type="EMBL" id="JARVLH010000002">
    <property type="protein sequence ID" value="MEX5284878.1"/>
    <property type="molecule type" value="Genomic_DNA"/>
</dbReference>
<sequence>MIGAILFGSFALFLILGIPIAFVLALASLGAIGFAEYPISIFAQRLFAALDSFPLMAIPLFMLAGTLMSQGGITRTIIDFALAFVGNIRGSLAHVVAISGIIMGGISGSGVADTAALGTVMVPEMKKRSYDVEFSAAMVAAAGSIGLIIPPSIAIIIYGVTTQTSIGDLFLAAVVPGVLIGMGFLVYSVYYAHKHGYPKEGGSSFSDKVERFRNAVWALVMPVLIIFGIRGGIFTATEGGAVISVYALFIGMFVYREIKVQDLPGICYKAAVNTAAISSIIAATSLFSWLLSSEQIPQAITTALIGITDNKILLLLIINVLLLFCGMFLDSSPAIMLLAPILAPVAVSLEMSLVQFGLIMVINLTIGLLTPPVGTALYVSSNVSKVPLGRLSMRMMPFWGVMIFVLLLITYVPALTSWVMK</sequence>
<organism evidence="9 10">
    <name type="scientific">Selenomonas sputigena</name>
    <dbReference type="NCBI Taxonomy" id="69823"/>
    <lineage>
        <taxon>Bacteria</taxon>
        <taxon>Bacillati</taxon>
        <taxon>Bacillota</taxon>
        <taxon>Negativicutes</taxon>
        <taxon>Selenomonadales</taxon>
        <taxon>Selenomonadaceae</taxon>
        <taxon>Selenomonas</taxon>
    </lineage>
</organism>
<feature type="domain" description="TRAP C4-dicarboxylate transport system permease DctM subunit" evidence="8">
    <location>
        <begin position="7"/>
        <end position="415"/>
    </location>
</feature>
<dbReference type="RefSeq" id="WP_368846597.1">
    <property type="nucleotide sequence ID" value="NZ_CP194411.1"/>
</dbReference>
<dbReference type="PIRSF" id="PIRSF006066">
    <property type="entry name" value="HI0050"/>
    <property type="match status" value="1"/>
</dbReference>
<gene>
    <name evidence="9" type="ORF">QCO44_04355</name>
</gene>
<evidence type="ECO:0000256" key="4">
    <source>
        <dbReference type="ARBA" id="ARBA00022692"/>
    </source>
</evidence>
<dbReference type="Pfam" id="PF06808">
    <property type="entry name" value="DctM"/>
    <property type="match status" value="1"/>
</dbReference>
<feature type="transmembrane region" description="Helical" evidence="7">
    <location>
        <begin position="170"/>
        <end position="193"/>
    </location>
</feature>
<feature type="transmembrane region" description="Helical" evidence="7">
    <location>
        <begin position="93"/>
        <end position="122"/>
    </location>
</feature>
<comment type="subcellular location">
    <subcellularLocation>
        <location evidence="1">Cell inner membrane</location>
        <topology evidence="1">Multi-pass membrane protein</topology>
    </subcellularLocation>
</comment>
<evidence type="ECO:0000256" key="3">
    <source>
        <dbReference type="ARBA" id="ARBA00022519"/>
    </source>
</evidence>
<feature type="transmembrane region" description="Helical" evidence="7">
    <location>
        <begin position="239"/>
        <end position="258"/>
    </location>
</feature>
<feature type="transmembrane region" description="Helical" evidence="7">
    <location>
        <begin position="6"/>
        <end position="34"/>
    </location>
</feature>
<keyword evidence="6 7" id="KW-0472">Membrane</keyword>
<dbReference type="Proteomes" id="UP001559623">
    <property type="component" value="Unassembled WGS sequence"/>
</dbReference>
<protein>
    <submittedName>
        <fullName evidence="9">TRAP transporter large permease</fullName>
    </submittedName>
</protein>
<evidence type="ECO:0000256" key="7">
    <source>
        <dbReference type="SAM" id="Phobius"/>
    </source>
</evidence>
<feature type="transmembrane region" description="Helical" evidence="7">
    <location>
        <begin position="46"/>
        <end position="73"/>
    </location>
</feature>
<evidence type="ECO:0000313" key="9">
    <source>
        <dbReference type="EMBL" id="MEX5284878.1"/>
    </source>
</evidence>